<name>A0A1Q9BQY5_SYMMI</name>
<keyword evidence="2" id="KW-1185">Reference proteome</keyword>
<dbReference type="OrthoDB" id="18042at2759"/>
<reference evidence="1 2" key="1">
    <citation type="submission" date="2016-02" db="EMBL/GenBank/DDBJ databases">
        <title>Genome analysis of coral dinoflagellate symbionts highlights evolutionary adaptations to a symbiotic lifestyle.</title>
        <authorList>
            <person name="Aranda M."/>
            <person name="Li Y."/>
            <person name="Liew Y.J."/>
            <person name="Baumgarten S."/>
            <person name="Simakov O."/>
            <person name="Wilson M."/>
            <person name="Piel J."/>
            <person name="Ashoor H."/>
            <person name="Bougouffa S."/>
            <person name="Bajic V.B."/>
            <person name="Ryu T."/>
            <person name="Ravasi T."/>
            <person name="Bayer T."/>
            <person name="Micklem G."/>
            <person name="Kim H."/>
            <person name="Bhak J."/>
            <person name="Lajeunesse T.C."/>
            <person name="Voolstra C.R."/>
        </authorList>
    </citation>
    <scope>NUCLEOTIDE SEQUENCE [LARGE SCALE GENOMIC DNA]</scope>
    <source>
        <strain evidence="1 2">CCMP2467</strain>
    </source>
</reference>
<dbReference type="EMBL" id="LSRX01006319">
    <property type="protein sequence ID" value="OLP73117.1"/>
    <property type="molecule type" value="Genomic_DNA"/>
</dbReference>
<evidence type="ECO:0000313" key="2">
    <source>
        <dbReference type="Proteomes" id="UP000186817"/>
    </source>
</evidence>
<protein>
    <submittedName>
        <fullName evidence="1">Uncharacterized protein</fullName>
    </submittedName>
</protein>
<organism evidence="1 2">
    <name type="scientific">Symbiodinium microadriaticum</name>
    <name type="common">Dinoflagellate</name>
    <name type="synonym">Zooxanthella microadriatica</name>
    <dbReference type="NCBI Taxonomy" id="2951"/>
    <lineage>
        <taxon>Eukaryota</taxon>
        <taxon>Sar</taxon>
        <taxon>Alveolata</taxon>
        <taxon>Dinophyceae</taxon>
        <taxon>Suessiales</taxon>
        <taxon>Symbiodiniaceae</taxon>
        <taxon>Symbiodinium</taxon>
    </lineage>
</organism>
<dbReference type="AlphaFoldDB" id="A0A1Q9BQY5"/>
<comment type="caution">
    <text evidence="1">The sequence shown here is derived from an EMBL/GenBank/DDBJ whole genome shotgun (WGS) entry which is preliminary data.</text>
</comment>
<evidence type="ECO:0000313" key="1">
    <source>
        <dbReference type="EMBL" id="OLP73117.1"/>
    </source>
</evidence>
<gene>
    <name evidence="1" type="ORF">AK812_SmicGene47777</name>
</gene>
<dbReference type="Proteomes" id="UP000186817">
    <property type="component" value="Unassembled WGS sequence"/>
</dbReference>
<feature type="non-terminal residue" evidence="1">
    <location>
        <position position="51"/>
    </location>
</feature>
<proteinExistence type="predicted"/>
<accession>A0A1Q9BQY5</accession>
<sequence>MLDFPIRCRNESCAKTMQAAFEFSDHLCQVVAAVETMMTADNVPGSTTGFK</sequence>